<evidence type="ECO:0000256" key="4">
    <source>
        <dbReference type="ARBA" id="ARBA00022842"/>
    </source>
</evidence>
<dbReference type="InterPro" id="IPR036412">
    <property type="entry name" value="HAD-like_sf"/>
</dbReference>
<protein>
    <submittedName>
        <fullName evidence="5">HAD-superfamily subfamily IB hydrolase, TIGR01490</fullName>
    </submittedName>
</protein>
<dbReference type="OrthoDB" id="25607at2"/>
<organism evidence="5 6">
    <name type="scientific">Mycolicibacterium chubuense (strain NBB4)</name>
    <name type="common">Mycobacterium chubuense</name>
    <dbReference type="NCBI Taxonomy" id="710421"/>
    <lineage>
        <taxon>Bacteria</taxon>
        <taxon>Bacillati</taxon>
        <taxon>Actinomycetota</taxon>
        <taxon>Actinomycetes</taxon>
        <taxon>Mycobacteriales</taxon>
        <taxon>Mycobacteriaceae</taxon>
        <taxon>Mycolicibacterium</taxon>
    </lineage>
</organism>
<keyword evidence="3 5" id="KW-0378">Hydrolase</keyword>
<reference evidence="5 6" key="1">
    <citation type="submission" date="2012-06" db="EMBL/GenBank/DDBJ databases">
        <title>Complete sequence of chromosome of Mycobacterium chubuense NBB4.</title>
        <authorList>
            <consortium name="US DOE Joint Genome Institute"/>
            <person name="Lucas S."/>
            <person name="Han J."/>
            <person name="Lapidus A."/>
            <person name="Cheng J.-F."/>
            <person name="Goodwin L."/>
            <person name="Pitluck S."/>
            <person name="Peters L."/>
            <person name="Mikhailova N."/>
            <person name="Teshima H."/>
            <person name="Detter J.C."/>
            <person name="Han C."/>
            <person name="Tapia R."/>
            <person name="Land M."/>
            <person name="Hauser L."/>
            <person name="Kyrpides N."/>
            <person name="Ivanova N."/>
            <person name="Pagani I."/>
            <person name="Mattes T."/>
            <person name="Holmes A."/>
            <person name="Rutledge P."/>
            <person name="Paulsen I."/>
            <person name="Coleman N."/>
            <person name="Woyke T."/>
        </authorList>
    </citation>
    <scope>NUCLEOTIDE SEQUENCE [LARGE SCALE GENOMIC DNA]</scope>
    <source>
        <strain evidence="5 6">NBB4</strain>
    </source>
</reference>
<name>I4BK28_MYCCN</name>
<comment type="similarity">
    <text evidence="1">Belongs to the HAD-like hydrolase superfamily. SerB family.</text>
</comment>
<keyword evidence="2" id="KW-0479">Metal-binding</keyword>
<dbReference type="Gene3D" id="3.40.50.1000">
    <property type="entry name" value="HAD superfamily/HAD-like"/>
    <property type="match status" value="1"/>
</dbReference>
<evidence type="ECO:0000256" key="3">
    <source>
        <dbReference type="ARBA" id="ARBA00022801"/>
    </source>
</evidence>
<dbReference type="InterPro" id="IPR023214">
    <property type="entry name" value="HAD_sf"/>
</dbReference>
<dbReference type="Gene3D" id="1.20.1440.100">
    <property type="entry name" value="SG protein - dephosphorylation function"/>
    <property type="match status" value="1"/>
</dbReference>
<dbReference type="InterPro" id="IPR006385">
    <property type="entry name" value="HAD_hydro_SerB1"/>
</dbReference>
<dbReference type="STRING" id="710421.Mycch_2874"/>
<gene>
    <name evidence="5" type="ordered locus">Mycch_2874</name>
</gene>
<dbReference type="CDD" id="cd02612">
    <property type="entry name" value="HAD_PGPPase"/>
    <property type="match status" value="1"/>
</dbReference>
<dbReference type="RefSeq" id="WP_014816112.1">
    <property type="nucleotide sequence ID" value="NC_018027.1"/>
</dbReference>
<evidence type="ECO:0000313" key="6">
    <source>
        <dbReference type="Proteomes" id="UP000006057"/>
    </source>
</evidence>
<dbReference type="NCBIfam" id="TIGR01488">
    <property type="entry name" value="HAD-SF-IB"/>
    <property type="match status" value="1"/>
</dbReference>
<dbReference type="KEGG" id="mcb:Mycch_2874"/>
<dbReference type="PATRIC" id="fig|710421.3.peg.2864"/>
<dbReference type="InterPro" id="IPR050582">
    <property type="entry name" value="HAD-like_SerB"/>
</dbReference>
<dbReference type="PANTHER" id="PTHR43344:SF13">
    <property type="entry name" value="PHOSPHATASE RV3661-RELATED"/>
    <property type="match status" value="1"/>
</dbReference>
<dbReference type="AlphaFoldDB" id="I4BK28"/>
<accession>I4BK28</accession>
<dbReference type="Pfam" id="PF12710">
    <property type="entry name" value="HAD"/>
    <property type="match status" value="1"/>
</dbReference>
<dbReference type="HOGENOM" id="CLU_052657_1_2_11"/>
<dbReference type="EMBL" id="CP003053">
    <property type="protein sequence ID" value="AFM17635.1"/>
    <property type="molecule type" value="Genomic_DNA"/>
</dbReference>
<dbReference type="GO" id="GO:0046872">
    <property type="term" value="F:metal ion binding"/>
    <property type="evidence" value="ECO:0007669"/>
    <property type="project" value="UniProtKB-KW"/>
</dbReference>
<dbReference type="NCBIfam" id="TIGR01490">
    <property type="entry name" value="HAD-SF-IB-hyp1"/>
    <property type="match status" value="1"/>
</dbReference>
<proteinExistence type="inferred from homology"/>
<dbReference type="PANTHER" id="PTHR43344">
    <property type="entry name" value="PHOSPHOSERINE PHOSPHATASE"/>
    <property type="match status" value="1"/>
</dbReference>
<sequence length="254" mass="27737">MAAEVADPVDLIAKIDVSPPGPQVGAFFDLDGTLVDGITATAHAGDRIRRRQARIGEVAGVVEAAMRYRFGRVHFEGLLVRAAGYLRGESLAELDVVGERIFSERVRSRVFPTMHQIVLAHQRRGHTVVLSSSALTIHAEPVARYLEIGHVLCNHFDVDDRGRLTGGITRPVIWGRQKAVAVQRFCDSNTVDLARSYFYADGEEDAALMALVGHPHPVNPRRSLATLAIEQGWPVLRMPAPGKGSRGGRRGVLK</sequence>
<evidence type="ECO:0000256" key="2">
    <source>
        <dbReference type="ARBA" id="ARBA00022723"/>
    </source>
</evidence>
<evidence type="ECO:0000313" key="5">
    <source>
        <dbReference type="EMBL" id="AFM17635.1"/>
    </source>
</evidence>
<dbReference type="SUPFAM" id="SSF56784">
    <property type="entry name" value="HAD-like"/>
    <property type="match status" value="1"/>
</dbReference>
<keyword evidence="6" id="KW-1185">Reference proteome</keyword>
<keyword evidence="4" id="KW-0460">Magnesium</keyword>
<dbReference type="eggNOG" id="COG0560">
    <property type="taxonomic scope" value="Bacteria"/>
</dbReference>
<dbReference type="Proteomes" id="UP000006057">
    <property type="component" value="Chromosome"/>
</dbReference>
<dbReference type="GO" id="GO:0016787">
    <property type="term" value="F:hydrolase activity"/>
    <property type="evidence" value="ECO:0007669"/>
    <property type="project" value="UniProtKB-KW"/>
</dbReference>
<evidence type="ECO:0000256" key="1">
    <source>
        <dbReference type="ARBA" id="ARBA00009184"/>
    </source>
</evidence>